<accession>A0ABU2N444</accession>
<name>A0ABU2N444_9PSEU</name>
<proteinExistence type="predicted"/>
<organism evidence="1 2">
    <name type="scientific">Pseudonocardia charpentierae</name>
    <dbReference type="NCBI Taxonomy" id="3075545"/>
    <lineage>
        <taxon>Bacteria</taxon>
        <taxon>Bacillati</taxon>
        <taxon>Actinomycetota</taxon>
        <taxon>Actinomycetes</taxon>
        <taxon>Pseudonocardiales</taxon>
        <taxon>Pseudonocardiaceae</taxon>
        <taxon>Pseudonocardia</taxon>
    </lineage>
</organism>
<keyword evidence="2" id="KW-1185">Reference proteome</keyword>
<dbReference type="Proteomes" id="UP001183202">
    <property type="component" value="Unassembled WGS sequence"/>
</dbReference>
<protein>
    <recommendedName>
        <fullName evidence="3">Excreted virulence factor EspC, type VII ESX diderm</fullName>
    </recommendedName>
</protein>
<evidence type="ECO:0008006" key="3">
    <source>
        <dbReference type="Google" id="ProtNLM"/>
    </source>
</evidence>
<evidence type="ECO:0000313" key="2">
    <source>
        <dbReference type="Proteomes" id="UP001183202"/>
    </source>
</evidence>
<evidence type="ECO:0000313" key="1">
    <source>
        <dbReference type="EMBL" id="MDT0348660.1"/>
    </source>
</evidence>
<reference evidence="2" key="1">
    <citation type="submission" date="2023-07" db="EMBL/GenBank/DDBJ databases">
        <title>30 novel species of actinomycetes from the DSMZ collection.</title>
        <authorList>
            <person name="Nouioui I."/>
        </authorList>
    </citation>
    <scope>NUCLEOTIDE SEQUENCE [LARGE SCALE GENOMIC DNA]</scope>
    <source>
        <strain evidence="2">DSM 45834</strain>
    </source>
</reference>
<dbReference type="RefSeq" id="WP_311554586.1">
    <property type="nucleotide sequence ID" value="NZ_JAVREJ010000002.1"/>
</dbReference>
<sequence length="96" mass="9930">MPHDLHVDLAALRSARVSARALLDALRPDGLDPADLSALSAVPGGAGLAAEHDRLLAAADRAVREVTELHDALGIALAELEAAESHAVRSLTVADR</sequence>
<dbReference type="EMBL" id="JAVREJ010000002">
    <property type="protein sequence ID" value="MDT0348660.1"/>
    <property type="molecule type" value="Genomic_DNA"/>
</dbReference>
<comment type="caution">
    <text evidence="1">The sequence shown here is derived from an EMBL/GenBank/DDBJ whole genome shotgun (WGS) entry which is preliminary data.</text>
</comment>
<gene>
    <name evidence="1" type="ORF">RM445_03895</name>
</gene>